<feature type="transmembrane region" description="Helical" evidence="24">
    <location>
        <begin position="63"/>
        <end position="83"/>
    </location>
</feature>
<keyword evidence="26" id="KW-1185">Reference proteome</keyword>
<dbReference type="GO" id="GO:0006493">
    <property type="term" value="P:protein O-linked glycosylation"/>
    <property type="evidence" value="ECO:0007669"/>
    <property type="project" value="TreeGrafter"/>
</dbReference>
<evidence type="ECO:0000313" key="25">
    <source>
        <dbReference type="EMBL" id="KAJ8250281.1"/>
    </source>
</evidence>
<evidence type="ECO:0000256" key="19">
    <source>
        <dbReference type="ARBA" id="ARBA00077442"/>
    </source>
</evidence>
<dbReference type="Gene3D" id="3.90.550.50">
    <property type="match status" value="1"/>
</dbReference>
<dbReference type="InterPro" id="IPR002659">
    <property type="entry name" value="Glyco_trans_31"/>
</dbReference>
<keyword evidence="5" id="KW-0328">Glycosyltransferase</keyword>
<evidence type="ECO:0000256" key="7">
    <source>
        <dbReference type="ARBA" id="ARBA00022692"/>
    </source>
</evidence>
<comment type="catalytic activity">
    <reaction evidence="14">
        <text>a beta-D-galactosyl-(1-&gt;4)-N-acetyl-beta-D-glucosaminyl derivative + UDP-N-acetyl-alpha-D-glucosamine = an N-acetyl-beta-D-glucosaminyl-(1-&gt;3)-beta-D-galactosyl-(1-&gt;4)-N-acetyl-beta-D-glucosaminyl derivative + UDP + H(+)</text>
        <dbReference type="Rhea" id="RHEA:14389"/>
        <dbReference type="ChEBI" id="CHEBI:15378"/>
        <dbReference type="ChEBI" id="CHEBI:57705"/>
        <dbReference type="ChEBI" id="CHEBI:58223"/>
        <dbReference type="ChEBI" id="CHEBI:133507"/>
        <dbReference type="ChEBI" id="CHEBI:134090"/>
        <dbReference type="EC" id="2.4.1.149"/>
    </reaction>
</comment>
<evidence type="ECO:0000256" key="4">
    <source>
        <dbReference type="ARBA" id="ARBA00008661"/>
    </source>
</evidence>
<comment type="caution">
    <text evidence="25">The sequence shown here is derived from an EMBL/GenBank/DDBJ whole genome shotgun (WGS) entry which is preliminary data.</text>
</comment>
<evidence type="ECO:0000256" key="18">
    <source>
        <dbReference type="ARBA" id="ARBA00075009"/>
    </source>
</evidence>
<keyword evidence="11 24" id="KW-0472">Membrane</keyword>
<keyword evidence="6" id="KW-0808">Transferase</keyword>
<dbReference type="GO" id="GO:0000139">
    <property type="term" value="C:Golgi membrane"/>
    <property type="evidence" value="ECO:0007669"/>
    <property type="project" value="UniProtKB-SubCell"/>
</dbReference>
<comment type="pathway">
    <text evidence="3">Protein modification; protein glycosylation.</text>
</comment>
<dbReference type="EC" id="2.4.1.149" evidence="16"/>
<dbReference type="PANTHER" id="PTHR11214">
    <property type="entry name" value="BETA-1,3-N-ACETYLGLUCOSAMINYLTRANSFERASE"/>
    <property type="match status" value="1"/>
</dbReference>
<dbReference type="GO" id="GO:0008532">
    <property type="term" value="F:N-acetyllactosaminide beta-1,3-N-acetylglucosaminyltransferase activity"/>
    <property type="evidence" value="ECO:0007669"/>
    <property type="project" value="UniProtKB-EC"/>
</dbReference>
<keyword evidence="8" id="KW-0735">Signal-anchor</keyword>
<evidence type="ECO:0000256" key="12">
    <source>
        <dbReference type="ARBA" id="ARBA00023180"/>
    </source>
</evidence>
<keyword evidence="9 24" id="KW-1133">Transmembrane helix</keyword>
<evidence type="ECO:0000256" key="5">
    <source>
        <dbReference type="ARBA" id="ARBA00022676"/>
    </source>
</evidence>
<dbReference type="EMBL" id="JAFJMO010000018">
    <property type="protein sequence ID" value="KAJ8250281.1"/>
    <property type="molecule type" value="Genomic_DNA"/>
</dbReference>
<dbReference type="OrthoDB" id="2139606at2759"/>
<dbReference type="PANTHER" id="PTHR11214:SF324">
    <property type="entry name" value="HEXOSYLTRANSFERASE"/>
    <property type="match status" value="1"/>
</dbReference>
<evidence type="ECO:0000256" key="23">
    <source>
        <dbReference type="ARBA" id="ARBA00083441"/>
    </source>
</evidence>
<evidence type="ECO:0000256" key="1">
    <source>
        <dbReference type="ARBA" id="ARBA00001936"/>
    </source>
</evidence>
<evidence type="ECO:0000256" key="13">
    <source>
        <dbReference type="ARBA" id="ARBA00023211"/>
    </source>
</evidence>
<dbReference type="AlphaFoldDB" id="A0A9Q1CW03"/>
<evidence type="ECO:0000256" key="2">
    <source>
        <dbReference type="ARBA" id="ARBA00004323"/>
    </source>
</evidence>
<feature type="transmembrane region" description="Helical" evidence="24">
    <location>
        <begin position="12"/>
        <end position="35"/>
    </location>
</feature>
<sequence>MSAFCSQLTTRLLSFWTPSFLVFLTTGRPVLYIYISNSCDVLSYVVEQRELYTPAAVRPQPSFPLLASCCRLLLAGLAADYFFLTRKADASAGMNASRRRVKVLGLMMMVNLFIYVVVEVSRSGGRDQSESKVRVPSKRFWRQGANSEAYWNQQQQRLDRAHNPILVAENGTGVAFPDWLNATEDLGSCEPNMAVTRLVKDYNSLPARFKDFLLYMSCRSYPLLVDQPHICQDPPFLLLAVKSLAPHFDRRQAIRESWGQAGLVANRTVVTVFLLGNTTGVDHHPDLSEMLRYETSLHRDILQWDYRDSFFNLTVKDVLFLDWMQLRCPNASFVFKGDDDVFVNTHRILDFLGGLAPAKAKDLFVGDVITKAGPHRDKKLKYFIPESMFVGQYPPYAGGGGFLYSGDLALRLRNATRQVALYPIDDVYTGMCLRTLGLAPEKHKGFRTFDIEEKYRNNPCAYKGLVLVHSRTPQEMIKIWGWLKDPKLNCQPKYWGCNDCSVHWSCQSACGPQTPFSVGPPCSC</sequence>
<name>A0A9Q1CW03_CONCO</name>
<evidence type="ECO:0000256" key="11">
    <source>
        <dbReference type="ARBA" id="ARBA00023136"/>
    </source>
</evidence>
<accession>A0A9Q1CW03</accession>
<evidence type="ECO:0000256" key="21">
    <source>
        <dbReference type="ARBA" id="ARBA00078964"/>
    </source>
</evidence>
<comment type="subcellular location">
    <subcellularLocation>
        <location evidence="2">Golgi apparatus membrane</location>
        <topology evidence="2">Single-pass type II membrane protein</topology>
    </subcellularLocation>
</comment>
<dbReference type="Proteomes" id="UP001152803">
    <property type="component" value="Unassembled WGS sequence"/>
</dbReference>
<gene>
    <name evidence="25" type="ORF">COCON_G00222030</name>
</gene>
<evidence type="ECO:0000256" key="22">
    <source>
        <dbReference type="ARBA" id="ARBA00079487"/>
    </source>
</evidence>
<comment type="subunit">
    <text evidence="15">Interacts with B3GNT8; this interaction greatly increases B3GNT2 catalytic activity, independently of B3GNT8 enzymatic activity.</text>
</comment>
<evidence type="ECO:0000256" key="8">
    <source>
        <dbReference type="ARBA" id="ARBA00022968"/>
    </source>
</evidence>
<comment type="cofactor">
    <cofactor evidence="1">
        <name>Mn(2+)</name>
        <dbReference type="ChEBI" id="CHEBI:29035"/>
    </cofactor>
</comment>
<keyword evidence="13" id="KW-0464">Manganese</keyword>
<evidence type="ECO:0000256" key="14">
    <source>
        <dbReference type="ARBA" id="ARBA00050470"/>
    </source>
</evidence>
<evidence type="ECO:0000256" key="17">
    <source>
        <dbReference type="ARBA" id="ARBA00073118"/>
    </source>
</evidence>
<evidence type="ECO:0000256" key="16">
    <source>
        <dbReference type="ARBA" id="ARBA00066504"/>
    </source>
</evidence>
<keyword evidence="12" id="KW-0325">Glycoprotein</keyword>
<evidence type="ECO:0000256" key="20">
    <source>
        <dbReference type="ARBA" id="ARBA00078811"/>
    </source>
</evidence>
<evidence type="ECO:0000256" key="24">
    <source>
        <dbReference type="SAM" id="Phobius"/>
    </source>
</evidence>
<evidence type="ECO:0000313" key="26">
    <source>
        <dbReference type="Proteomes" id="UP001152803"/>
    </source>
</evidence>
<comment type="similarity">
    <text evidence="4">Belongs to the glycosyltransferase 31 family.</text>
</comment>
<dbReference type="GO" id="GO:0030311">
    <property type="term" value="P:poly-N-acetyllactosamine biosynthetic process"/>
    <property type="evidence" value="ECO:0007669"/>
    <property type="project" value="TreeGrafter"/>
</dbReference>
<evidence type="ECO:0000256" key="6">
    <source>
        <dbReference type="ARBA" id="ARBA00022679"/>
    </source>
</evidence>
<protein>
    <recommendedName>
        <fullName evidence="17">N-acetyllactosaminide beta-1,3-N-acetylglucosaminyltransferase 2</fullName>
        <ecNumber evidence="16">2.4.1.149</ecNumber>
    </recommendedName>
    <alternativeName>
        <fullName evidence="22">Beta-1,3-N-acetylglucosaminyltransferase 1</fullName>
    </alternativeName>
    <alternativeName>
        <fullName evidence="18">Beta-1,3-galactosyltransferase 7</fullName>
    </alternativeName>
    <alternativeName>
        <fullName evidence="21">Beta-3-Gx-T7</fullName>
    </alternativeName>
    <alternativeName>
        <fullName evidence="23">UDP-Gal:beta-GlcNAc beta-1,3-galactosyltransferase 7</fullName>
    </alternativeName>
    <alternativeName>
        <fullName evidence="20">UDP-GlcNAc:betaGal beta-1,3-N-acetylglucosaminyltransferase 2</fullName>
    </alternativeName>
    <alternativeName>
        <fullName evidence="19">UDP-galactose:beta-N-acetylglucosamine beta-1,3-galactosyltransferase 7</fullName>
    </alternativeName>
</protein>
<reference evidence="25" key="1">
    <citation type="journal article" date="2023" name="Science">
        <title>Genome structures resolve the early diversification of teleost fishes.</title>
        <authorList>
            <person name="Parey E."/>
            <person name="Louis A."/>
            <person name="Montfort J."/>
            <person name="Bouchez O."/>
            <person name="Roques C."/>
            <person name="Iampietro C."/>
            <person name="Lluch J."/>
            <person name="Castinel A."/>
            <person name="Donnadieu C."/>
            <person name="Desvignes T."/>
            <person name="Floi Bucao C."/>
            <person name="Jouanno E."/>
            <person name="Wen M."/>
            <person name="Mejri S."/>
            <person name="Dirks R."/>
            <person name="Jansen H."/>
            <person name="Henkel C."/>
            <person name="Chen W.J."/>
            <person name="Zahm M."/>
            <person name="Cabau C."/>
            <person name="Klopp C."/>
            <person name="Thompson A.W."/>
            <person name="Robinson-Rechavi M."/>
            <person name="Braasch I."/>
            <person name="Lecointre G."/>
            <person name="Bobe J."/>
            <person name="Postlethwait J.H."/>
            <person name="Berthelot C."/>
            <person name="Roest Crollius H."/>
            <person name="Guiguen Y."/>
        </authorList>
    </citation>
    <scope>NUCLEOTIDE SEQUENCE</scope>
    <source>
        <strain evidence="25">Concon-B</strain>
    </source>
</reference>
<feature type="transmembrane region" description="Helical" evidence="24">
    <location>
        <begin position="103"/>
        <end position="121"/>
    </location>
</feature>
<keyword evidence="7 24" id="KW-0812">Transmembrane</keyword>
<keyword evidence="10" id="KW-0333">Golgi apparatus</keyword>
<evidence type="ECO:0000256" key="10">
    <source>
        <dbReference type="ARBA" id="ARBA00023034"/>
    </source>
</evidence>
<dbReference type="FunFam" id="3.90.550.50:FF:000010">
    <property type="entry name" value="Hexosyltransferase"/>
    <property type="match status" value="1"/>
</dbReference>
<proteinExistence type="inferred from homology"/>
<evidence type="ECO:0000256" key="9">
    <source>
        <dbReference type="ARBA" id="ARBA00022989"/>
    </source>
</evidence>
<dbReference type="Pfam" id="PF01762">
    <property type="entry name" value="Galactosyl_T"/>
    <property type="match status" value="1"/>
</dbReference>
<organism evidence="25 26">
    <name type="scientific">Conger conger</name>
    <name type="common">Conger eel</name>
    <name type="synonym">Muraena conger</name>
    <dbReference type="NCBI Taxonomy" id="82655"/>
    <lineage>
        <taxon>Eukaryota</taxon>
        <taxon>Metazoa</taxon>
        <taxon>Chordata</taxon>
        <taxon>Craniata</taxon>
        <taxon>Vertebrata</taxon>
        <taxon>Euteleostomi</taxon>
        <taxon>Actinopterygii</taxon>
        <taxon>Neopterygii</taxon>
        <taxon>Teleostei</taxon>
        <taxon>Anguilliformes</taxon>
        <taxon>Congridae</taxon>
        <taxon>Conger</taxon>
    </lineage>
</organism>
<evidence type="ECO:0000256" key="15">
    <source>
        <dbReference type="ARBA" id="ARBA00065824"/>
    </source>
</evidence>
<evidence type="ECO:0000256" key="3">
    <source>
        <dbReference type="ARBA" id="ARBA00004922"/>
    </source>
</evidence>